<evidence type="ECO:0000256" key="1">
    <source>
        <dbReference type="ARBA" id="ARBA00009493"/>
    </source>
</evidence>
<dbReference type="GO" id="GO:0003677">
    <property type="term" value="F:DNA binding"/>
    <property type="evidence" value="ECO:0007669"/>
    <property type="project" value="InterPro"/>
</dbReference>
<keyword evidence="10" id="KW-1185">Reference proteome</keyword>
<evidence type="ECO:0000256" key="2">
    <source>
        <dbReference type="ARBA" id="ARBA00012418"/>
    </source>
</evidence>
<protein>
    <recommendedName>
        <fullName evidence="2">DNA-directed RNA polymerase</fullName>
        <ecNumber evidence="2">2.7.7.6</ecNumber>
    </recommendedName>
</protein>
<proteinExistence type="inferred from homology"/>
<dbReference type="InterPro" id="IPR002092">
    <property type="entry name" value="DNA-dir_Rpol_phage-type"/>
</dbReference>
<organism evidence="9 10">
    <name type="scientific">Pseudomonas phage Zuri</name>
    <dbReference type="NCBI Taxonomy" id="2604899"/>
    <lineage>
        <taxon>Viruses</taxon>
        <taxon>Duplodnaviria</taxon>
        <taxon>Heunggongvirae</taxon>
        <taxon>Uroviricota</taxon>
        <taxon>Caudoviricetes</taxon>
        <taxon>Schitoviridae</taxon>
        <taxon>Zurivirus</taxon>
        <taxon>Zurivirus zuri</taxon>
    </lineage>
</organism>
<keyword evidence="3" id="KW-0240">DNA-directed RNA polymerase</keyword>
<evidence type="ECO:0000313" key="9">
    <source>
        <dbReference type="EMBL" id="QEM41123.1"/>
    </source>
</evidence>
<dbReference type="GO" id="GO:0003899">
    <property type="term" value="F:DNA-directed RNA polymerase activity"/>
    <property type="evidence" value="ECO:0007669"/>
    <property type="project" value="UniProtKB-EC"/>
</dbReference>
<evidence type="ECO:0000256" key="4">
    <source>
        <dbReference type="ARBA" id="ARBA00022679"/>
    </source>
</evidence>
<evidence type="ECO:0000256" key="3">
    <source>
        <dbReference type="ARBA" id="ARBA00022478"/>
    </source>
</evidence>
<keyword evidence="5" id="KW-0548">Nucleotidyltransferase</keyword>
<dbReference type="EMBL" id="MK863032">
    <property type="protein sequence ID" value="QEM41123.1"/>
    <property type="molecule type" value="Genomic_DNA"/>
</dbReference>
<dbReference type="GO" id="GO:0006351">
    <property type="term" value="P:DNA-templated transcription"/>
    <property type="evidence" value="ECO:0007669"/>
    <property type="project" value="InterPro"/>
</dbReference>
<dbReference type="Proteomes" id="UP000322075">
    <property type="component" value="Segment"/>
</dbReference>
<dbReference type="GO" id="GO:0000428">
    <property type="term" value="C:DNA-directed RNA polymerase complex"/>
    <property type="evidence" value="ECO:0007669"/>
    <property type="project" value="UniProtKB-KW"/>
</dbReference>
<reference evidence="9" key="1">
    <citation type="submission" date="2019-04" db="EMBL/GenBank/DDBJ databases">
        <authorList>
            <person name="Assadpour T."/>
            <person name="Ahmed J."/>
            <person name="Anderson S."/>
            <person name="Espinosa K."/>
            <person name="Gadsden T."/>
            <person name="Graham A."/>
            <person name="Hajjar W."/>
            <person name="Howard T."/>
            <person name="Lacafta O."/>
            <person name="Matney K."/>
            <person name="Matsen K."/>
            <person name="Osu J."/>
            <person name="Rupe E."/>
            <person name="Sang H."/>
            <person name="Wadi S."/>
            <person name="McNeal J."/>
            <person name="Temple L."/>
        </authorList>
    </citation>
    <scope>NUCLEOTIDE SEQUENCE [LARGE SCALE GENOMIC DNA]</scope>
</reference>
<evidence type="ECO:0000256" key="7">
    <source>
        <dbReference type="ARBA" id="ARBA00048552"/>
    </source>
</evidence>
<dbReference type="EC" id="2.7.7.6" evidence="2"/>
<dbReference type="InterPro" id="IPR043502">
    <property type="entry name" value="DNA/RNA_pol_sf"/>
</dbReference>
<comment type="similarity">
    <text evidence="1">Belongs to the phage and mitochondrial RNA polymerase family.</text>
</comment>
<evidence type="ECO:0000256" key="6">
    <source>
        <dbReference type="ARBA" id="ARBA00023163"/>
    </source>
</evidence>
<name>A0A5C1K5L6_9CAUD</name>
<dbReference type="PROSITE" id="PS00900">
    <property type="entry name" value="RNA_POL_PHAGE_1"/>
    <property type="match status" value="1"/>
</dbReference>
<dbReference type="Pfam" id="PF00940">
    <property type="entry name" value="RNA_pol"/>
    <property type="match status" value="1"/>
</dbReference>
<feature type="domain" description="DNA-directed RNA polymerase C-terminal" evidence="8">
    <location>
        <begin position="6"/>
        <end position="144"/>
    </location>
</feature>
<dbReference type="SUPFAM" id="SSF56672">
    <property type="entry name" value="DNA/RNA polymerases"/>
    <property type="match status" value="1"/>
</dbReference>
<gene>
    <name evidence="9" type="ORF">Zuri_26</name>
</gene>
<keyword evidence="4" id="KW-0808">Transferase</keyword>
<keyword evidence="6" id="KW-0804">Transcription</keyword>
<evidence type="ECO:0000259" key="8">
    <source>
        <dbReference type="Pfam" id="PF00940"/>
    </source>
</evidence>
<comment type="catalytic activity">
    <reaction evidence="7">
        <text>RNA(n) + a ribonucleoside 5'-triphosphate = RNA(n+1) + diphosphate</text>
        <dbReference type="Rhea" id="RHEA:21248"/>
        <dbReference type="Rhea" id="RHEA-COMP:14527"/>
        <dbReference type="Rhea" id="RHEA-COMP:17342"/>
        <dbReference type="ChEBI" id="CHEBI:33019"/>
        <dbReference type="ChEBI" id="CHEBI:61557"/>
        <dbReference type="ChEBI" id="CHEBI:140395"/>
        <dbReference type="EC" id="2.7.7.6"/>
    </reaction>
</comment>
<accession>A0A5C1K5L6</accession>
<evidence type="ECO:0000256" key="5">
    <source>
        <dbReference type="ARBA" id="ARBA00022695"/>
    </source>
</evidence>
<dbReference type="InterPro" id="IPR046950">
    <property type="entry name" value="DNA-dir_Rpol_C_phage-type"/>
</dbReference>
<sequence length="402" mass="45787">MQLFTGKQYLQMDIASAFGLDNVEWDKRLAWFEAHKDKLDDMLKQAKEPAMYFAAVQAWKDVQAGKPSGYPISLDATCSGLQILAVLTGDRSAASLCNVINTGKREDAYKTIYIHMVEKLGEQAKISRDKTKQAILTSLYGSEAIPKQVFGEGKLLYTFMETMATDCPAAWKLNEFYLSIWNPEALLYSWVLPDNWHVRTKVMGQVAETVHFDNQPFDVYTKVNMPIEKGRSLGANTTHSIDGMIVREMVRRCMYNPEQVQEVRFLMANPDVWSCPEQPEGEDYELLLALLHHYEETGYLSARILDCIGYHTAHLIPWDAVSELLDSLPKKPFQLITIHDCFRCLPNYGNDLRRQYNLQLHLIAKSKLLSSILTQIMGQPMDIEKLDPTLADDILEADYALS</sequence>
<evidence type="ECO:0000313" key="10">
    <source>
        <dbReference type="Proteomes" id="UP000322075"/>
    </source>
</evidence>